<dbReference type="EMBL" id="LJIJ01000499">
    <property type="protein sequence ID" value="ODM96839.1"/>
    <property type="molecule type" value="Genomic_DNA"/>
</dbReference>
<keyword evidence="4" id="KW-1185">Reference proteome</keyword>
<evidence type="ECO:0000256" key="1">
    <source>
        <dbReference type="SAM" id="MobiDB-lite"/>
    </source>
</evidence>
<comment type="caution">
    <text evidence="3">The sequence shown here is derived from an EMBL/GenBank/DDBJ whole genome shotgun (WGS) entry which is preliminary data.</text>
</comment>
<organism evidence="3 4">
    <name type="scientific">Orchesella cincta</name>
    <name type="common">Springtail</name>
    <name type="synonym">Podura cincta</name>
    <dbReference type="NCBI Taxonomy" id="48709"/>
    <lineage>
        <taxon>Eukaryota</taxon>
        <taxon>Metazoa</taxon>
        <taxon>Ecdysozoa</taxon>
        <taxon>Arthropoda</taxon>
        <taxon>Hexapoda</taxon>
        <taxon>Collembola</taxon>
        <taxon>Entomobryomorpha</taxon>
        <taxon>Entomobryoidea</taxon>
        <taxon>Orchesellidae</taxon>
        <taxon>Orchesellinae</taxon>
        <taxon>Orchesella</taxon>
    </lineage>
</organism>
<feature type="signal peptide" evidence="2">
    <location>
        <begin position="1"/>
        <end position="21"/>
    </location>
</feature>
<feature type="region of interest" description="Disordered" evidence="1">
    <location>
        <begin position="73"/>
        <end position="97"/>
    </location>
</feature>
<sequence length="123" mass="13862">MFLKSCSSFLLLICIIGSVLGGYDGVVDDEIWHRVLKVLSKGYGGSKIILSHPEPAYLVDSYTKIYPSYHHHHEPHYPQPHHHHHSHHHPHHHSHGGGYGVPAISSYGPPPAAHYHNNQLGYY</sequence>
<proteinExistence type="predicted"/>
<evidence type="ECO:0000313" key="3">
    <source>
        <dbReference type="EMBL" id="ODM96839.1"/>
    </source>
</evidence>
<accession>A0A1D2MUR5</accession>
<feature type="compositionally biased region" description="Basic residues" evidence="1">
    <location>
        <begin position="73"/>
        <end position="95"/>
    </location>
</feature>
<feature type="chain" id="PRO_5008904595" evidence="2">
    <location>
        <begin position="22"/>
        <end position="123"/>
    </location>
</feature>
<dbReference type="AlphaFoldDB" id="A0A1D2MUR5"/>
<evidence type="ECO:0000256" key="2">
    <source>
        <dbReference type="SAM" id="SignalP"/>
    </source>
</evidence>
<protein>
    <submittedName>
        <fullName evidence="3">Uncharacterized protein</fullName>
    </submittedName>
</protein>
<name>A0A1D2MUR5_ORCCI</name>
<dbReference type="Proteomes" id="UP000094527">
    <property type="component" value="Unassembled WGS sequence"/>
</dbReference>
<evidence type="ECO:0000313" key="4">
    <source>
        <dbReference type="Proteomes" id="UP000094527"/>
    </source>
</evidence>
<reference evidence="3 4" key="1">
    <citation type="journal article" date="2016" name="Genome Biol. Evol.">
        <title>Gene Family Evolution Reflects Adaptation to Soil Environmental Stressors in the Genome of the Collembolan Orchesella cincta.</title>
        <authorList>
            <person name="Faddeeva-Vakhrusheva A."/>
            <person name="Derks M.F."/>
            <person name="Anvar S.Y."/>
            <person name="Agamennone V."/>
            <person name="Suring W."/>
            <person name="Smit S."/>
            <person name="van Straalen N.M."/>
            <person name="Roelofs D."/>
        </authorList>
    </citation>
    <scope>NUCLEOTIDE SEQUENCE [LARGE SCALE GENOMIC DNA]</scope>
    <source>
        <tissue evidence="3">Mixed pool</tissue>
    </source>
</reference>
<keyword evidence="2" id="KW-0732">Signal</keyword>
<gene>
    <name evidence="3" type="ORF">Ocin01_09841</name>
</gene>